<feature type="compositionally biased region" description="Low complexity" evidence="6">
    <location>
        <begin position="372"/>
        <end position="383"/>
    </location>
</feature>
<comment type="caution">
    <text evidence="8">The sequence shown here is derived from an EMBL/GenBank/DDBJ whole genome shotgun (WGS) entry which is preliminary data.</text>
</comment>
<dbReference type="EMBL" id="JAOAOG010000313">
    <property type="protein sequence ID" value="KAJ6230366.1"/>
    <property type="molecule type" value="Genomic_DNA"/>
</dbReference>
<reference evidence="8" key="1">
    <citation type="submission" date="2022-08" db="EMBL/GenBank/DDBJ databases">
        <title>Novel sulfate-reducing endosymbionts in the free-living metamonad Anaeramoeba.</title>
        <authorList>
            <person name="Jerlstrom-Hultqvist J."/>
            <person name="Cepicka I."/>
            <person name="Gallot-Lavallee L."/>
            <person name="Salas-Leiva D."/>
            <person name="Curtis B.A."/>
            <person name="Zahonova K."/>
            <person name="Pipaliya S."/>
            <person name="Dacks J."/>
            <person name="Roger A.J."/>
        </authorList>
    </citation>
    <scope>NUCLEOTIDE SEQUENCE</scope>
    <source>
        <strain evidence="8">Schooner1</strain>
    </source>
</reference>
<feature type="region of interest" description="Disordered" evidence="6">
    <location>
        <begin position="1"/>
        <end position="41"/>
    </location>
</feature>
<dbReference type="PROSITE" id="PS50011">
    <property type="entry name" value="PROTEIN_KINASE_DOM"/>
    <property type="match status" value="1"/>
</dbReference>
<sequence>MTNNPPKNYLVKPDPKRFASNTPTRKTKRKIETPKSPRSTNYSKKFQDYLQLYSRLGPINPENKEDVFNTCFTGGNEIGKGSFSIVTRKKFLRNNKTYALKRSHQYTKRSDRKRFVEEVFKNAELFEDSPKSLGSKFVVRMDAAFEEFGFLCIVSQYCDGGSLEHHLNTMLGKQQILPEQQIWEILTYSLLALDFIHSKGFVHMDIKPENILIHKNKYKVCDFGNMTKEGEEFEDGDSRYLAPNTLGGLFQYVPAKSTYDIYSLGATIYQLSVGDFELQSGGLFWQQLRNVTQETELPYKCERSKELKNVILKMMLVDENERATVAKLFEHKSIVKILKNKFGSNWDQTFSLQKNQKKHKPQLAKNKKTLRNKNNSTNPPKNNLFSKVRNAVDGIYSRIHFNKPTNWNGNGNGNRNRKGNRNDNGNESDNNNGNNINEHDQDNCDDERNKENILIERQTFQNDNSFKYSNFDFFDKQPNENHIRIIENSLKNLNTNQSSNVKEQRIEKKRKNKNRHKARRKGHHESKSKNKHKSKHKSKSKGKGLHKTKKIKKNSTHKEKTHKKKLKMKINIKLFEEDIHPIQRIRTHSKTNIVMNDGEYQKKLNSINKIKKKNKNTELENIVDINKNYQNNQNNNNNNNSNNTNENGIENLNDKDGDNKIKVNLFASSNLNFKNSNLMMNVLSSPTPKRRRGLDKKLACSRKLFDSFEKTKGNSKNTKKPELYLTDFDLDLDSIDQC</sequence>
<dbReference type="Gene3D" id="1.10.510.10">
    <property type="entry name" value="Transferase(Phosphotransferase) domain 1"/>
    <property type="match status" value="1"/>
</dbReference>
<feature type="region of interest" description="Disordered" evidence="6">
    <location>
        <begin position="401"/>
        <end position="445"/>
    </location>
</feature>
<comment type="similarity">
    <text evidence="5">Belongs to the protein kinase superfamily. Ser/Thr protein kinase family. GCN2 subfamily.</text>
</comment>
<proteinExistence type="inferred from homology"/>
<dbReference type="InterPro" id="IPR050339">
    <property type="entry name" value="CC_SR_Kinase"/>
</dbReference>
<evidence type="ECO:0000313" key="9">
    <source>
        <dbReference type="Proteomes" id="UP001150062"/>
    </source>
</evidence>
<dbReference type="InterPro" id="IPR011009">
    <property type="entry name" value="Kinase-like_dom_sf"/>
</dbReference>
<protein>
    <submittedName>
        <fullName evidence="8">Membrane-associated tyrosine- and threonine-specific cdc2-inhibitory kinase</fullName>
    </submittedName>
</protein>
<feature type="compositionally biased region" description="Low complexity" evidence="6">
    <location>
        <begin position="628"/>
        <end position="651"/>
    </location>
</feature>
<dbReference type="PANTHER" id="PTHR11042:SF190">
    <property type="entry name" value="MITOSIS INHIBITOR PROTEIN KINASE MIK1"/>
    <property type="match status" value="1"/>
</dbReference>
<feature type="compositionally biased region" description="Basic residues" evidence="6">
    <location>
        <begin position="355"/>
        <end position="371"/>
    </location>
</feature>
<feature type="domain" description="Protein kinase" evidence="7">
    <location>
        <begin position="72"/>
        <end position="334"/>
    </location>
</feature>
<feature type="region of interest" description="Disordered" evidence="6">
    <location>
        <begin position="352"/>
        <end position="385"/>
    </location>
</feature>
<accession>A0ABQ8XCI8</accession>
<keyword evidence="9" id="KW-1185">Reference proteome</keyword>
<dbReference type="SUPFAM" id="SSF56112">
    <property type="entry name" value="Protein kinase-like (PK-like)"/>
    <property type="match status" value="1"/>
</dbReference>
<feature type="compositionally biased region" description="Low complexity" evidence="6">
    <location>
        <begin position="422"/>
        <end position="436"/>
    </location>
</feature>
<evidence type="ECO:0000256" key="3">
    <source>
        <dbReference type="ARBA" id="ARBA00022777"/>
    </source>
</evidence>
<keyword evidence="1" id="KW-0808">Transferase</keyword>
<keyword evidence="2" id="KW-0547">Nucleotide-binding</keyword>
<dbReference type="SMART" id="SM00220">
    <property type="entry name" value="S_TKc"/>
    <property type="match status" value="1"/>
</dbReference>
<feature type="region of interest" description="Disordered" evidence="6">
    <location>
        <begin position="628"/>
        <end position="655"/>
    </location>
</feature>
<feature type="region of interest" description="Disordered" evidence="6">
    <location>
        <begin position="494"/>
        <end position="567"/>
    </location>
</feature>
<evidence type="ECO:0000256" key="6">
    <source>
        <dbReference type="SAM" id="MobiDB-lite"/>
    </source>
</evidence>
<evidence type="ECO:0000259" key="7">
    <source>
        <dbReference type="PROSITE" id="PS50011"/>
    </source>
</evidence>
<dbReference type="InterPro" id="IPR000719">
    <property type="entry name" value="Prot_kinase_dom"/>
</dbReference>
<dbReference type="Proteomes" id="UP001150062">
    <property type="component" value="Unassembled WGS sequence"/>
</dbReference>
<dbReference type="GO" id="GO:0016301">
    <property type="term" value="F:kinase activity"/>
    <property type="evidence" value="ECO:0007669"/>
    <property type="project" value="UniProtKB-KW"/>
</dbReference>
<evidence type="ECO:0000313" key="8">
    <source>
        <dbReference type="EMBL" id="KAJ6230366.1"/>
    </source>
</evidence>
<organism evidence="8 9">
    <name type="scientific">Anaeramoeba flamelloides</name>
    <dbReference type="NCBI Taxonomy" id="1746091"/>
    <lineage>
        <taxon>Eukaryota</taxon>
        <taxon>Metamonada</taxon>
        <taxon>Anaeramoebidae</taxon>
        <taxon>Anaeramoeba</taxon>
    </lineage>
</organism>
<gene>
    <name evidence="8" type="ORF">M0813_07005</name>
</gene>
<keyword evidence="3 8" id="KW-0418">Kinase</keyword>
<evidence type="ECO:0000256" key="5">
    <source>
        <dbReference type="ARBA" id="ARBA00037982"/>
    </source>
</evidence>
<dbReference type="PANTHER" id="PTHR11042">
    <property type="entry name" value="EUKARYOTIC TRANSLATION INITIATION FACTOR 2-ALPHA KINASE EIF2-ALPHA KINASE -RELATED"/>
    <property type="match status" value="1"/>
</dbReference>
<dbReference type="PROSITE" id="PS00108">
    <property type="entry name" value="PROTEIN_KINASE_ST"/>
    <property type="match status" value="1"/>
</dbReference>
<feature type="compositionally biased region" description="Basic residues" evidence="6">
    <location>
        <begin position="507"/>
        <end position="567"/>
    </location>
</feature>
<evidence type="ECO:0000256" key="1">
    <source>
        <dbReference type="ARBA" id="ARBA00022679"/>
    </source>
</evidence>
<evidence type="ECO:0000256" key="2">
    <source>
        <dbReference type="ARBA" id="ARBA00022741"/>
    </source>
</evidence>
<dbReference type="InterPro" id="IPR008271">
    <property type="entry name" value="Ser/Thr_kinase_AS"/>
</dbReference>
<name>A0ABQ8XCI8_9EUKA</name>
<keyword evidence="4" id="KW-0067">ATP-binding</keyword>
<evidence type="ECO:0000256" key="4">
    <source>
        <dbReference type="ARBA" id="ARBA00022840"/>
    </source>
</evidence>
<dbReference type="Pfam" id="PF00069">
    <property type="entry name" value="Pkinase"/>
    <property type="match status" value="1"/>
</dbReference>